<dbReference type="SMART" id="SM01049">
    <property type="entry name" value="Cache_2"/>
    <property type="match status" value="1"/>
</dbReference>
<dbReference type="Pfam" id="PF00015">
    <property type="entry name" value="MCPsignal"/>
    <property type="match status" value="1"/>
</dbReference>
<evidence type="ECO:0000313" key="13">
    <source>
        <dbReference type="EMBL" id="PWJ92176.1"/>
    </source>
</evidence>
<dbReference type="GO" id="GO:0005886">
    <property type="term" value="C:plasma membrane"/>
    <property type="evidence" value="ECO:0007669"/>
    <property type="project" value="UniProtKB-SubCell"/>
</dbReference>
<evidence type="ECO:0000256" key="9">
    <source>
        <dbReference type="SAM" id="Coils"/>
    </source>
</evidence>
<dbReference type="Gene3D" id="1.10.287.950">
    <property type="entry name" value="Methyl-accepting chemotaxis protein"/>
    <property type="match status" value="1"/>
</dbReference>
<keyword evidence="6 8" id="KW-0807">Transducer</keyword>
<feature type="domain" description="HAMP" evidence="12">
    <location>
        <begin position="231"/>
        <end position="280"/>
    </location>
</feature>
<evidence type="ECO:0000256" key="10">
    <source>
        <dbReference type="SAM" id="Phobius"/>
    </source>
</evidence>
<organism evidence="13 14">
    <name type="scientific">Oceanotoga teriensis</name>
    <dbReference type="NCBI Taxonomy" id="515440"/>
    <lineage>
        <taxon>Bacteria</taxon>
        <taxon>Thermotogati</taxon>
        <taxon>Thermotogota</taxon>
        <taxon>Thermotogae</taxon>
        <taxon>Petrotogales</taxon>
        <taxon>Petrotogaceae</taxon>
        <taxon>Oceanotoga</taxon>
    </lineage>
</organism>
<evidence type="ECO:0000259" key="12">
    <source>
        <dbReference type="PROSITE" id="PS50885"/>
    </source>
</evidence>
<dbReference type="GO" id="GO:0007165">
    <property type="term" value="P:signal transduction"/>
    <property type="evidence" value="ECO:0007669"/>
    <property type="project" value="UniProtKB-KW"/>
</dbReference>
<evidence type="ECO:0000313" key="14">
    <source>
        <dbReference type="Proteomes" id="UP000245921"/>
    </source>
</evidence>
<dbReference type="InterPro" id="IPR033480">
    <property type="entry name" value="sCache_2"/>
</dbReference>
<evidence type="ECO:0000256" key="3">
    <source>
        <dbReference type="ARBA" id="ARBA00022692"/>
    </source>
</evidence>
<keyword evidence="4 10" id="KW-1133">Transmembrane helix</keyword>
<reference evidence="13 14" key="1">
    <citation type="submission" date="2018-05" db="EMBL/GenBank/DDBJ databases">
        <title>Genomic Encyclopedia of Type Strains, Phase IV (KMG-IV): sequencing the most valuable type-strain genomes for metagenomic binning, comparative biology and taxonomic classification.</title>
        <authorList>
            <person name="Goeker M."/>
        </authorList>
    </citation>
    <scope>NUCLEOTIDE SEQUENCE [LARGE SCALE GENOMIC DNA]</scope>
    <source>
        <strain evidence="13 14">DSM 24906</strain>
    </source>
</reference>
<keyword evidence="14" id="KW-1185">Reference proteome</keyword>
<keyword evidence="3 10" id="KW-0812">Transmembrane</keyword>
<dbReference type="PROSITE" id="PS50111">
    <property type="entry name" value="CHEMOTAXIS_TRANSDUC_2"/>
    <property type="match status" value="1"/>
</dbReference>
<proteinExistence type="inferred from homology"/>
<protein>
    <submittedName>
        <fullName evidence="13">Methyl-accepting chemotaxis sensory transducer with Cache sensor</fullName>
    </submittedName>
</protein>
<evidence type="ECO:0000256" key="5">
    <source>
        <dbReference type="ARBA" id="ARBA00023136"/>
    </source>
</evidence>
<dbReference type="CDD" id="cd06225">
    <property type="entry name" value="HAMP"/>
    <property type="match status" value="1"/>
</dbReference>
<dbReference type="PRINTS" id="PR00260">
    <property type="entry name" value="CHEMTRNSDUCR"/>
</dbReference>
<evidence type="ECO:0000256" key="2">
    <source>
        <dbReference type="ARBA" id="ARBA00022475"/>
    </source>
</evidence>
<sequence length="586" mass="66959">MNKNRNSLKKSLVRSYTSIFLIFILTIFILLFLIFRGATNVLNELGEAALKNKINMAVEYLDFLESQVNKGYIDREQAQETFRTSMLNKVQKDGKTRGLNNKLELGIEAYMYAIDKNGKEMMHPFKEGENISNIVDDNGKNVVQLILNEGNNPKNDGIITFFWKNPNENKTREKVNAVKYYEPWGWYLNVGTYYEDFYGNIQQLFFNILLIVFIIIIIIYIFILFKIDKKAKPFTKLVNTIEKLSNGDLKVEFDYNRNDEIKIVADSLKILKKKIKDYIELSNRSSEILLESSEELNGASDYISKSSIQISDTINNLAYDTTKQLEHSEKANKNMEILDNLIYECKEKMIIVSENSNEAVKSVSQGLKVIKDLISSTDESKVSNEEIFKAITQATDKAKNVEKVSSVISSIAAQTRLLALNATIEASKAGEFGRGFSVVADEIRTLADEAQKSSKEIENVVKELIENVEKMNEIRVNVEDNNKKQSDSINETENKYKNIYESIKNSEKSIRSYGELVEELLNKKQEVIEDIDSLASISKNNSAKTQEINASVEEQTSSIESVEEYSQKLLELSKELKNSIDKYFKL</sequence>
<evidence type="ECO:0000256" key="4">
    <source>
        <dbReference type="ARBA" id="ARBA00022989"/>
    </source>
</evidence>
<dbReference type="AlphaFoldDB" id="A0AA45C6M6"/>
<dbReference type="Pfam" id="PF17200">
    <property type="entry name" value="sCache_2"/>
    <property type="match status" value="1"/>
</dbReference>
<dbReference type="GO" id="GO:0004888">
    <property type="term" value="F:transmembrane signaling receptor activity"/>
    <property type="evidence" value="ECO:0007669"/>
    <property type="project" value="InterPro"/>
</dbReference>
<feature type="domain" description="Methyl-accepting transducer" evidence="11">
    <location>
        <begin position="299"/>
        <end position="556"/>
    </location>
</feature>
<comment type="caution">
    <text evidence="13">The sequence shown here is derived from an EMBL/GenBank/DDBJ whole genome shotgun (WGS) entry which is preliminary data.</text>
</comment>
<dbReference type="SUPFAM" id="SSF58104">
    <property type="entry name" value="Methyl-accepting chemotaxis protein (MCP) signaling domain"/>
    <property type="match status" value="1"/>
</dbReference>
<keyword evidence="5 10" id="KW-0472">Membrane</keyword>
<accession>A0AA45C6M6</accession>
<dbReference type="GO" id="GO:0006935">
    <property type="term" value="P:chemotaxis"/>
    <property type="evidence" value="ECO:0007669"/>
    <property type="project" value="InterPro"/>
</dbReference>
<dbReference type="Proteomes" id="UP000245921">
    <property type="component" value="Unassembled WGS sequence"/>
</dbReference>
<dbReference type="EMBL" id="QGGI01000009">
    <property type="protein sequence ID" value="PWJ92176.1"/>
    <property type="molecule type" value="Genomic_DNA"/>
</dbReference>
<dbReference type="RefSeq" id="WP_158274840.1">
    <property type="nucleotide sequence ID" value="NZ_QGGI01000009.1"/>
</dbReference>
<feature type="transmembrane region" description="Helical" evidence="10">
    <location>
        <begin position="12"/>
        <end position="35"/>
    </location>
</feature>
<dbReference type="InterPro" id="IPR004090">
    <property type="entry name" value="Chemotax_Me-accpt_rcpt"/>
</dbReference>
<comment type="similarity">
    <text evidence="7">Belongs to the methyl-accepting chemotaxis (MCP) protein family.</text>
</comment>
<feature type="coiled-coil region" evidence="9">
    <location>
        <begin position="443"/>
        <end position="537"/>
    </location>
</feature>
<name>A0AA45C6M6_9BACT</name>
<feature type="transmembrane region" description="Helical" evidence="10">
    <location>
        <begin position="204"/>
        <end position="225"/>
    </location>
</feature>
<keyword evidence="9" id="KW-0175">Coiled coil</keyword>
<evidence type="ECO:0000256" key="8">
    <source>
        <dbReference type="PROSITE-ProRule" id="PRU00284"/>
    </source>
</evidence>
<dbReference type="Gene3D" id="6.10.340.10">
    <property type="match status" value="1"/>
</dbReference>
<dbReference type="PANTHER" id="PTHR32089">
    <property type="entry name" value="METHYL-ACCEPTING CHEMOTAXIS PROTEIN MCPB"/>
    <property type="match status" value="1"/>
</dbReference>
<dbReference type="PROSITE" id="PS50885">
    <property type="entry name" value="HAMP"/>
    <property type="match status" value="1"/>
</dbReference>
<dbReference type="InterPro" id="IPR003660">
    <property type="entry name" value="HAMP_dom"/>
</dbReference>
<keyword evidence="2" id="KW-1003">Cell membrane</keyword>
<evidence type="ECO:0000256" key="7">
    <source>
        <dbReference type="ARBA" id="ARBA00029447"/>
    </source>
</evidence>
<evidence type="ECO:0000256" key="6">
    <source>
        <dbReference type="ARBA" id="ARBA00023224"/>
    </source>
</evidence>
<gene>
    <name evidence="13" type="ORF">C7380_10959</name>
</gene>
<dbReference type="PANTHER" id="PTHR32089:SF112">
    <property type="entry name" value="LYSOZYME-LIKE PROTEIN-RELATED"/>
    <property type="match status" value="1"/>
</dbReference>
<dbReference type="Gene3D" id="3.30.450.20">
    <property type="entry name" value="PAS domain"/>
    <property type="match status" value="1"/>
</dbReference>
<dbReference type="SMART" id="SM00283">
    <property type="entry name" value="MA"/>
    <property type="match status" value="1"/>
</dbReference>
<comment type="subcellular location">
    <subcellularLocation>
        <location evidence="1">Cell membrane</location>
        <topology evidence="1">Multi-pass membrane protein</topology>
    </subcellularLocation>
</comment>
<evidence type="ECO:0000256" key="1">
    <source>
        <dbReference type="ARBA" id="ARBA00004651"/>
    </source>
</evidence>
<dbReference type="InterPro" id="IPR004089">
    <property type="entry name" value="MCPsignal_dom"/>
</dbReference>
<evidence type="ECO:0000259" key="11">
    <source>
        <dbReference type="PROSITE" id="PS50111"/>
    </source>
</evidence>